<proteinExistence type="predicted"/>
<organism evidence="1">
    <name type="scientific">marine sediment metagenome</name>
    <dbReference type="NCBI Taxonomy" id="412755"/>
    <lineage>
        <taxon>unclassified sequences</taxon>
        <taxon>metagenomes</taxon>
        <taxon>ecological metagenomes</taxon>
    </lineage>
</organism>
<comment type="caution">
    <text evidence="1">The sequence shown here is derived from an EMBL/GenBank/DDBJ whole genome shotgun (WGS) entry which is preliminary data.</text>
</comment>
<feature type="non-terminal residue" evidence="1">
    <location>
        <position position="164"/>
    </location>
</feature>
<name>A0A0F9BCZ4_9ZZZZ</name>
<gene>
    <name evidence="1" type="ORF">LCGC14_2463750</name>
</gene>
<protein>
    <submittedName>
        <fullName evidence="1">Uncharacterized protein</fullName>
    </submittedName>
</protein>
<reference evidence="1" key="1">
    <citation type="journal article" date="2015" name="Nature">
        <title>Complex archaea that bridge the gap between prokaryotes and eukaryotes.</title>
        <authorList>
            <person name="Spang A."/>
            <person name="Saw J.H."/>
            <person name="Jorgensen S.L."/>
            <person name="Zaremba-Niedzwiedzka K."/>
            <person name="Martijn J."/>
            <person name="Lind A.E."/>
            <person name="van Eijk R."/>
            <person name="Schleper C."/>
            <person name="Guy L."/>
            <person name="Ettema T.J."/>
        </authorList>
    </citation>
    <scope>NUCLEOTIDE SEQUENCE</scope>
</reference>
<evidence type="ECO:0000313" key="1">
    <source>
        <dbReference type="EMBL" id="KKL19610.1"/>
    </source>
</evidence>
<dbReference type="AlphaFoldDB" id="A0A0F9BCZ4"/>
<sequence length="164" mass="17410">MADPVEFAPVDFLAEQEQFAPVDFGVGQGRTEQRFVPENNSIVNVPAGASPSLASRESKEFIEGQEGFFGNTSIQPMLDLLGAPGGFAEAEDIKKLVGSLQEPLVTTITGGLRERIILGAEREPISIDALADIQSLAVGAVVDLSAGNFRAGVSKLFDMFGRAR</sequence>
<dbReference type="EMBL" id="LAZR01038421">
    <property type="protein sequence ID" value="KKL19610.1"/>
    <property type="molecule type" value="Genomic_DNA"/>
</dbReference>
<accession>A0A0F9BCZ4</accession>